<proteinExistence type="predicted"/>
<dbReference type="STRING" id="1115515.EV102420_21_00360"/>
<sequence length="140" mass="15716">MNFVYFKAEYPGYEGSHSVNLVLKALTLFRDGEIIADVGDLKIATLPFYFFTTASTGFRKIEYAVKAPPMRRISYSCGYLPSGKYIVNTPEGEMQLVFNALTGLWQQERQGASTIDNRQFIALGYVLVRPARGASQKRSL</sequence>
<evidence type="ECO:0000313" key="1">
    <source>
        <dbReference type="EMBL" id="GAL59601.1"/>
    </source>
</evidence>
<gene>
    <name evidence="1" type="ORF">EV102420_21_00360</name>
</gene>
<dbReference type="AlphaFoldDB" id="A0A090V475"/>
<dbReference type="RefSeq" id="WP_042393646.1">
    <property type="nucleotide sequence ID" value="NZ_BBMZ01000021.1"/>
</dbReference>
<organism evidence="1 2">
    <name type="scientific">Pseudescherichia vulneris NBRC 102420</name>
    <dbReference type="NCBI Taxonomy" id="1115515"/>
    <lineage>
        <taxon>Bacteria</taxon>
        <taxon>Pseudomonadati</taxon>
        <taxon>Pseudomonadota</taxon>
        <taxon>Gammaproteobacteria</taxon>
        <taxon>Enterobacterales</taxon>
        <taxon>Enterobacteriaceae</taxon>
        <taxon>Pseudescherichia</taxon>
    </lineage>
</organism>
<protein>
    <submittedName>
        <fullName evidence="1">Uncharacterized protein</fullName>
    </submittedName>
</protein>
<reference evidence="1 2" key="1">
    <citation type="submission" date="2014-09" db="EMBL/GenBank/DDBJ databases">
        <title>Whole genome shotgun sequence of Escherichia vulneris NBRC 102420.</title>
        <authorList>
            <person name="Yoshida Y."/>
            <person name="Hosoyama A."/>
            <person name="Tsuchikane K."/>
            <person name="Ohji S."/>
            <person name="Ichikawa N."/>
            <person name="Kimura A."/>
            <person name="Yamazoe A."/>
            <person name="Ezaki T."/>
            <person name="Fujita N."/>
        </authorList>
    </citation>
    <scope>NUCLEOTIDE SEQUENCE [LARGE SCALE GENOMIC DNA]</scope>
    <source>
        <strain evidence="1 2">NBRC 102420</strain>
    </source>
</reference>
<dbReference type="OrthoDB" id="6604115at2"/>
<name>A0A090V475_PSEVU</name>
<keyword evidence="2" id="KW-1185">Reference proteome</keyword>
<accession>A0A090V475</accession>
<dbReference type="Proteomes" id="UP000029462">
    <property type="component" value="Unassembled WGS sequence"/>
</dbReference>
<comment type="caution">
    <text evidence="1">The sequence shown here is derived from an EMBL/GenBank/DDBJ whole genome shotgun (WGS) entry which is preliminary data.</text>
</comment>
<dbReference type="EMBL" id="BBMZ01000021">
    <property type="protein sequence ID" value="GAL59601.1"/>
    <property type="molecule type" value="Genomic_DNA"/>
</dbReference>
<evidence type="ECO:0000313" key="2">
    <source>
        <dbReference type="Proteomes" id="UP000029462"/>
    </source>
</evidence>